<proteinExistence type="predicted"/>
<dbReference type="Proteomes" id="UP000017836">
    <property type="component" value="Unassembled WGS sequence"/>
</dbReference>
<evidence type="ECO:0000313" key="1">
    <source>
        <dbReference type="EMBL" id="ERN10536.1"/>
    </source>
</evidence>
<dbReference type="EMBL" id="KI392824">
    <property type="protein sequence ID" value="ERN10536.1"/>
    <property type="molecule type" value="Genomic_DNA"/>
</dbReference>
<keyword evidence="2" id="KW-1185">Reference proteome</keyword>
<reference evidence="2" key="1">
    <citation type="journal article" date="2013" name="Science">
        <title>The Amborella genome and the evolution of flowering plants.</title>
        <authorList>
            <consortium name="Amborella Genome Project"/>
        </authorList>
    </citation>
    <scope>NUCLEOTIDE SEQUENCE [LARGE SCALE GENOMIC DNA]</scope>
</reference>
<dbReference type="Gramene" id="ERN10536">
    <property type="protein sequence ID" value="ERN10536"/>
    <property type="gene ID" value="AMTR_s00166p00058450"/>
</dbReference>
<name>W1PS46_AMBTC</name>
<gene>
    <name evidence="1" type="ORF">AMTR_s00166p00058450</name>
</gene>
<sequence>MEVGHLTPTSKNFDLSNTPLASYVYRYTRRIWYYHGYNDEKHIRSSYIVGFICTPNPTSEKDRNHLDMGKGGARFNGFIP</sequence>
<accession>W1PS46</accession>
<evidence type="ECO:0000313" key="2">
    <source>
        <dbReference type="Proteomes" id="UP000017836"/>
    </source>
</evidence>
<dbReference type="AlphaFoldDB" id="W1PS46"/>
<protein>
    <submittedName>
        <fullName evidence="1">Uncharacterized protein</fullName>
    </submittedName>
</protein>
<organism evidence="1 2">
    <name type="scientific">Amborella trichopoda</name>
    <dbReference type="NCBI Taxonomy" id="13333"/>
    <lineage>
        <taxon>Eukaryota</taxon>
        <taxon>Viridiplantae</taxon>
        <taxon>Streptophyta</taxon>
        <taxon>Embryophyta</taxon>
        <taxon>Tracheophyta</taxon>
        <taxon>Spermatophyta</taxon>
        <taxon>Magnoliopsida</taxon>
        <taxon>Amborellales</taxon>
        <taxon>Amborellaceae</taxon>
        <taxon>Amborella</taxon>
    </lineage>
</organism>
<dbReference type="HOGENOM" id="CLU_2592987_0_0_1"/>